<reference evidence="2" key="1">
    <citation type="journal article" date="2024" name="Proc. Natl. Acad. Sci. U.S.A.">
        <title>Extraordinary preservation of gene collinearity over three hundred million years revealed in homosporous lycophytes.</title>
        <authorList>
            <person name="Li C."/>
            <person name="Wickell D."/>
            <person name="Kuo L.Y."/>
            <person name="Chen X."/>
            <person name="Nie B."/>
            <person name="Liao X."/>
            <person name="Peng D."/>
            <person name="Ji J."/>
            <person name="Jenkins J."/>
            <person name="Williams M."/>
            <person name="Shu S."/>
            <person name="Plott C."/>
            <person name="Barry K."/>
            <person name="Rajasekar S."/>
            <person name="Grimwood J."/>
            <person name="Han X."/>
            <person name="Sun S."/>
            <person name="Hou Z."/>
            <person name="He W."/>
            <person name="Dai G."/>
            <person name="Sun C."/>
            <person name="Schmutz J."/>
            <person name="Leebens-Mack J.H."/>
            <person name="Li F.W."/>
            <person name="Wang L."/>
        </authorList>
    </citation>
    <scope>NUCLEOTIDE SEQUENCE [LARGE SCALE GENOMIC DNA]</scope>
    <source>
        <strain evidence="2">cv. PW_Plant_1</strain>
    </source>
</reference>
<dbReference type="Proteomes" id="UP001162992">
    <property type="component" value="Chromosome 2"/>
</dbReference>
<proteinExistence type="predicted"/>
<dbReference type="EMBL" id="CM055093">
    <property type="protein sequence ID" value="KAJ7566843.1"/>
    <property type="molecule type" value="Genomic_DNA"/>
</dbReference>
<name>A0ACC2EKC7_DIPCM</name>
<accession>A0ACC2EKC7</accession>
<evidence type="ECO:0000313" key="2">
    <source>
        <dbReference type="Proteomes" id="UP001162992"/>
    </source>
</evidence>
<comment type="caution">
    <text evidence="1">The sequence shown here is derived from an EMBL/GenBank/DDBJ whole genome shotgun (WGS) entry which is preliminary data.</text>
</comment>
<keyword evidence="2" id="KW-1185">Reference proteome</keyword>
<gene>
    <name evidence="1" type="ORF">O6H91_02G120900</name>
</gene>
<sequence length="419" mass="43568">MQAGKANRFRCRSEVSPAFVLCSNGLFRRTTRDATSETDQKLILASGWSLCMEISYEHPGTPSSAPTTPSNLSTDSPFYTLHTFSSVVQTQPGLSSPEALNPSPSPFPTASDTSLYPSDETMDAVPHPQLAGRMMAAMTSAMEMDQQESGKKKRGRPRKYGPGAPGSAALILAPIQSIDGCISASPFPEKKRGRPPGSGKKQHLSSKGLHGQQATSAGGQGFTPHVITVDTGEDVATKIMSFSQIGPRAVCVLSANGAISNVTLRQPATSGGTVTYEGRFEILSLSGSFLPTEVGGTRSRTGGLSVSLAGPDGHVVGGGVAGLLMAASPVQVVLGSFIAEGQKKIVSSTSEFTEQSPGHSGIKLPKVAKNDMKVIRSRSPSSLPFNQGTGGGNHTTPHSPGQSMGLLQSMAWTGSESLP</sequence>
<protein>
    <submittedName>
        <fullName evidence="1">Uncharacterized protein</fullName>
    </submittedName>
</protein>
<evidence type="ECO:0000313" key="1">
    <source>
        <dbReference type="EMBL" id="KAJ7566843.1"/>
    </source>
</evidence>
<organism evidence="1 2">
    <name type="scientific">Diphasiastrum complanatum</name>
    <name type="common">Issler's clubmoss</name>
    <name type="synonym">Lycopodium complanatum</name>
    <dbReference type="NCBI Taxonomy" id="34168"/>
    <lineage>
        <taxon>Eukaryota</taxon>
        <taxon>Viridiplantae</taxon>
        <taxon>Streptophyta</taxon>
        <taxon>Embryophyta</taxon>
        <taxon>Tracheophyta</taxon>
        <taxon>Lycopodiopsida</taxon>
        <taxon>Lycopodiales</taxon>
        <taxon>Lycopodiaceae</taxon>
        <taxon>Lycopodioideae</taxon>
        <taxon>Diphasiastrum</taxon>
    </lineage>
</organism>